<dbReference type="HAMAP" id="MF_01416">
    <property type="entry name" value="ATP_synth_delta_bact"/>
    <property type="match status" value="1"/>
</dbReference>
<dbReference type="EMBL" id="BMEM01000001">
    <property type="protein sequence ID" value="GGF41331.1"/>
    <property type="molecule type" value="Genomic_DNA"/>
</dbReference>
<proteinExistence type="inferred from homology"/>
<dbReference type="PANTHER" id="PTHR11910">
    <property type="entry name" value="ATP SYNTHASE DELTA CHAIN"/>
    <property type="match status" value="1"/>
</dbReference>
<dbReference type="AlphaFoldDB" id="A0A917F297"/>
<comment type="subcellular location">
    <subcellularLocation>
        <location evidence="7">Cell membrane</location>
        <topology evidence="7">Peripheral membrane protein</topology>
    </subcellularLocation>
    <subcellularLocation>
        <location evidence="1">Membrane</location>
    </subcellularLocation>
</comment>
<comment type="function">
    <text evidence="7">F(1)F(0) ATP synthase produces ATP from ADP in the presence of a proton or sodium gradient. F-type ATPases consist of two structural domains, F(1) containing the extramembraneous catalytic core and F(0) containing the membrane proton channel, linked together by a central stalk and a peripheral stalk. During catalysis, ATP synthesis in the catalytic domain of F(1) is coupled via a rotary mechanism of the central stalk subunits to proton translocation.</text>
</comment>
<organism evidence="8 9">
    <name type="scientific">Ornithinimicrobium tianjinense</name>
    <dbReference type="NCBI Taxonomy" id="1195761"/>
    <lineage>
        <taxon>Bacteria</taxon>
        <taxon>Bacillati</taxon>
        <taxon>Actinomycetota</taxon>
        <taxon>Actinomycetes</taxon>
        <taxon>Micrococcales</taxon>
        <taxon>Ornithinimicrobiaceae</taxon>
        <taxon>Ornithinimicrobium</taxon>
    </lineage>
</organism>
<evidence type="ECO:0000256" key="1">
    <source>
        <dbReference type="ARBA" id="ARBA00004370"/>
    </source>
</evidence>
<reference evidence="8" key="1">
    <citation type="journal article" date="2014" name="Int. J. Syst. Evol. Microbiol.">
        <title>Complete genome sequence of Corynebacterium casei LMG S-19264T (=DSM 44701T), isolated from a smear-ripened cheese.</title>
        <authorList>
            <consortium name="US DOE Joint Genome Institute (JGI-PGF)"/>
            <person name="Walter F."/>
            <person name="Albersmeier A."/>
            <person name="Kalinowski J."/>
            <person name="Ruckert C."/>
        </authorList>
    </citation>
    <scope>NUCLEOTIDE SEQUENCE</scope>
    <source>
        <strain evidence="8">CGMCC 1.12160</strain>
    </source>
</reference>
<evidence type="ECO:0000256" key="4">
    <source>
        <dbReference type="ARBA" id="ARBA00023065"/>
    </source>
</evidence>
<dbReference type="NCBIfam" id="NF009967">
    <property type="entry name" value="PRK13430.1"/>
    <property type="match status" value="1"/>
</dbReference>
<keyword evidence="6 7" id="KW-0066">ATP synthesis</keyword>
<comment type="similarity">
    <text evidence="7">Belongs to the ATPase delta chain family.</text>
</comment>
<keyword evidence="7" id="KW-1003">Cell membrane</keyword>
<dbReference type="GO" id="GO:0045259">
    <property type="term" value="C:proton-transporting ATP synthase complex"/>
    <property type="evidence" value="ECO:0007669"/>
    <property type="project" value="UniProtKB-KW"/>
</dbReference>
<dbReference type="InterPro" id="IPR000711">
    <property type="entry name" value="ATPase_OSCP/dsu"/>
</dbReference>
<dbReference type="NCBIfam" id="TIGR01145">
    <property type="entry name" value="ATP_synt_delta"/>
    <property type="match status" value="1"/>
</dbReference>
<evidence type="ECO:0000313" key="9">
    <source>
        <dbReference type="Proteomes" id="UP000605670"/>
    </source>
</evidence>
<protein>
    <recommendedName>
        <fullName evidence="7">ATP synthase subunit delta</fullName>
    </recommendedName>
    <alternativeName>
        <fullName evidence="7">ATP synthase F(1) sector subunit delta</fullName>
    </alternativeName>
    <alternativeName>
        <fullName evidence="7">F-type ATPase subunit delta</fullName>
        <shortName evidence="7">F-ATPase subunit delta</shortName>
    </alternativeName>
</protein>
<evidence type="ECO:0000256" key="2">
    <source>
        <dbReference type="ARBA" id="ARBA00022448"/>
    </source>
</evidence>
<dbReference type="Proteomes" id="UP000605670">
    <property type="component" value="Unassembled WGS sequence"/>
</dbReference>
<dbReference type="Pfam" id="PF00213">
    <property type="entry name" value="OSCP"/>
    <property type="match status" value="1"/>
</dbReference>
<keyword evidence="2 7" id="KW-0813">Transport</keyword>
<sequence length="273" mass="29480">MDSTFRRAYQEAEAALGEVLAHEGGSVDAARLADEVWSVAHVVDANPTLRRNLADPSREGADKAALAERLLNGKVGVGAVHVVKAVVAQRWKEQGDLVSALERLGVEAVLTHAQRNNRLGQVEDELFRFTRIVESTPDLQAALSDRRARPQARAALVDRLLSVKTAPETVRLATQAVAGTRGRRFDRALAAYLEQAAARQNAVTATVTTAVPLSGEQLDRLVGVLSRQYGRQVHANVVIDEDVVGGIKVEIGEEVLDGTVSTRLSTARRLMTT</sequence>
<keyword evidence="3 7" id="KW-0375">Hydrogen ion transport</keyword>
<evidence type="ECO:0000256" key="7">
    <source>
        <dbReference type="HAMAP-Rule" id="MF_01416"/>
    </source>
</evidence>
<dbReference type="GO" id="GO:0005886">
    <property type="term" value="C:plasma membrane"/>
    <property type="evidence" value="ECO:0007669"/>
    <property type="project" value="UniProtKB-SubCell"/>
</dbReference>
<comment type="caution">
    <text evidence="8">The sequence shown here is derived from an EMBL/GenBank/DDBJ whole genome shotgun (WGS) entry which is preliminary data.</text>
</comment>
<keyword evidence="7" id="KW-0139">CF(1)</keyword>
<evidence type="ECO:0000256" key="5">
    <source>
        <dbReference type="ARBA" id="ARBA00023136"/>
    </source>
</evidence>
<name>A0A917F297_9MICO</name>
<evidence type="ECO:0000256" key="6">
    <source>
        <dbReference type="ARBA" id="ARBA00023310"/>
    </source>
</evidence>
<evidence type="ECO:0000313" key="8">
    <source>
        <dbReference type="EMBL" id="GGF41331.1"/>
    </source>
</evidence>
<reference evidence="8" key="2">
    <citation type="submission" date="2020-09" db="EMBL/GenBank/DDBJ databases">
        <authorList>
            <person name="Sun Q."/>
            <person name="Zhou Y."/>
        </authorList>
    </citation>
    <scope>NUCLEOTIDE SEQUENCE</scope>
    <source>
        <strain evidence="8">CGMCC 1.12160</strain>
    </source>
</reference>
<keyword evidence="5 7" id="KW-0472">Membrane</keyword>
<keyword evidence="4 7" id="KW-0406">Ion transport</keyword>
<dbReference type="GO" id="GO:0046933">
    <property type="term" value="F:proton-transporting ATP synthase activity, rotational mechanism"/>
    <property type="evidence" value="ECO:0007669"/>
    <property type="project" value="UniProtKB-UniRule"/>
</dbReference>
<gene>
    <name evidence="7 8" type="primary">atpH</name>
    <name evidence="8" type="ORF">GCM10011366_06270</name>
</gene>
<comment type="function">
    <text evidence="7">This protein is part of the stalk that links CF(0) to CF(1). It either transmits conformational changes from CF(0) to CF(1) or is implicated in proton conduction.</text>
</comment>
<keyword evidence="9" id="KW-1185">Reference proteome</keyword>
<evidence type="ECO:0000256" key="3">
    <source>
        <dbReference type="ARBA" id="ARBA00022781"/>
    </source>
</evidence>
<dbReference type="RefSeq" id="WP_188428133.1">
    <property type="nucleotide sequence ID" value="NZ_BAABKH010000010.1"/>
</dbReference>
<accession>A0A917F297</accession>